<dbReference type="PANTHER" id="PTHR12526">
    <property type="entry name" value="GLYCOSYLTRANSFERASE"/>
    <property type="match status" value="1"/>
</dbReference>
<dbReference type="SUPFAM" id="SSF53756">
    <property type="entry name" value="UDP-Glycosyltransferase/glycogen phosphorylase"/>
    <property type="match status" value="1"/>
</dbReference>
<accession>T0J3P9</accession>
<sequence>MELDSLKLAIMLSKFTEITLIIKEKHFIHEQCLNNSDYISLNYKTISFKSTFSPSIIFTVRDIVKKNNIKNVIFLGASELKSLYFSFLGLDINLIVRHGTTKSTPKKDWFHKLIYSDVAYHVAISKHLSKNVKEIVPFGKKTQLVTIYPSMSKEISNKEKIYTSELKLLHVGRIAPGKGLKEALQACKILYDNKIVFSLNSYGSMFDTYKNEFESFLQTLSYKNSFNPCGFTNNIYDEYSKHDIFIFPSKGEGFGNVIMEAISHGIIVLAFNNTAVTNFKELGFHIHLVEDANIKALSKKLLYIAQNLDKEIDFAKVNIELAKEVFTQEREQNQYLQLLE</sequence>
<evidence type="ECO:0000259" key="1">
    <source>
        <dbReference type="Pfam" id="PF00534"/>
    </source>
</evidence>
<name>T0J3P9_9BACT</name>
<evidence type="ECO:0000313" key="3">
    <source>
        <dbReference type="Proteomes" id="UP000015520"/>
    </source>
</evidence>
<proteinExistence type="predicted"/>
<dbReference type="Proteomes" id="UP000015520">
    <property type="component" value="Unassembled WGS sequence"/>
</dbReference>
<dbReference type="Pfam" id="PF00534">
    <property type="entry name" value="Glycos_transf_1"/>
    <property type="match status" value="1"/>
</dbReference>
<feature type="domain" description="Glycosyl transferase family 1" evidence="1">
    <location>
        <begin position="153"/>
        <end position="308"/>
    </location>
</feature>
<reference evidence="2 3" key="1">
    <citation type="submission" date="2013-07" db="EMBL/GenBank/DDBJ databases">
        <title>Sulfurimonas hongkongensis AST-10 Genome Sequencing.</title>
        <authorList>
            <person name="Cai L."/>
            <person name="Zhang T."/>
        </authorList>
    </citation>
    <scope>NUCLEOTIDE SEQUENCE [LARGE SCALE GENOMIC DNA]</scope>
    <source>
        <strain evidence="2 3">AST-10</strain>
    </source>
</reference>
<dbReference type="PANTHER" id="PTHR12526:SF630">
    <property type="entry name" value="GLYCOSYLTRANSFERASE"/>
    <property type="match status" value="1"/>
</dbReference>
<dbReference type="AlphaFoldDB" id="T0J3P9"/>
<dbReference type="InterPro" id="IPR001296">
    <property type="entry name" value="Glyco_trans_1"/>
</dbReference>
<comment type="caution">
    <text evidence="2">The sequence shown here is derived from an EMBL/GenBank/DDBJ whole genome shotgun (WGS) entry which is preliminary data.</text>
</comment>
<dbReference type="Gene3D" id="3.40.50.2000">
    <property type="entry name" value="Glycogen Phosphorylase B"/>
    <property type="match status" value="2"/>
</dbReference>
<dbReference type="PATRIC" id="fig|1172190.3.peg.1950"/>
<dbReference type="EMBL" id="AUPZ01000013">
    <property type="protein sequence ID" value="EQB35620.1"/>
    <property type="molecule type" value="Genomic_DNA"/>
</dbReference>
<keyword evidence="3" id="KW-1185">Reference proteome</keyword>
<evidence type="ECO:0000313" key="2">
    <source>
        <dbReference type="EMBL" id="EQB35620.1"/>
    </source>
</evidence>
<organism evidence="2 3">
    <name type="scientific">Sulfurimonas hongkongensis</name>
    <dbReference type="NCBI Taxonomy" id="1172190"/>
    <lineage>
        <taxon>Bacteria</taxon>
        <taxon>Pseudomonadati</taxon>
        <taxon>Campylobacterota</taxon>
        <taxon>Epsilonproteobacteria</taxon>
        <taxon>Campylobacterales</taxon>
        <taxon>Sulfurimonadaceae</taxon>
        <taxon>Sulfurimonas</taxon>
    </lineage>
</organism>
<dbReference type="GO" id="GO:0016757">
    <property type="term" value="F:glycosyltransferase activity"/>
    <property type="evidence" value="ECO:0007669"/>
    <property type="project" value="InterPro"/>
</dbReference>
<dbReference type="eggNOG" id="COG0438">
    <property type="taxonomic scope" value="Bacteria"/>
</dbReference>
<gene>
    <name evidence="2" type="ORF">M947_10080</name>
</gene>
<protein>
    <recommendedName>
        <fullName evidence="1">Glycosyl transferase family 1 domain-containing protein</fullName>
    </recommendedName>
</protein>
<dbReference type="STRING" id="1172190.M947_10080"/>